<dbReference type="AlphaFoldDB" id="A0A833TI65"/>
<organism evidence="1 2">
    <name type="scientific">Phytophthora infestans</name>
    <name type="common">Potato late blight agent</name>
    <name type="synonym">Botrytis infestans</name>
    <dbReference type="NCBI Taxonomy" id="4787"/>
    <lineage>
        <taxon>Eukaryota</taxon>
        <taxon>Sar</taxon>
        <taxon>Stramenopiles</taxon>
        <taxon>Oomycota</taxon>
        <taxon>Peronosporomycetes</taxon>
        <taxon>Peronosporales</taxon>
        <taxon>Peronosporaceae</taxon>
        <taxon>Phytophthora</taxon>
    </lineage>
</organism>
<keyword evidence="2" id="KW-1185">Reference proteome</keyword>
<evidence type="ECO:0008006" key="3">
    <source>
        <dbReference type="Google" id="ProtNLM"/>
    </source>
</evidence>
<comment type="caution">
    <text evidence="1">The sequence shown here is derived from an EMBL/GenBank/DDBJ whole genome shotgun (WGS) entry which is preliminary data.</text>
</comment>
<gene>
    <name evidence="1" type="ORF">GN244_ATG03654</name>
</gene>
<sequence>MIGMGLHNFNVARQFDKLKIEVYTDVNFASEEGDMKSVTGFTVFCNGQLISAKCWKHDTFAERTCETEPIAANTGIHEAI</sequence>
<name>A0A833TI65_PHYIN</name>
<dbReference type="EMBL" id="WSZM01000079">
    <property type="protein sequence ID" value="KAF4043784.1"/>
    <property type="molecule type" value="Genomic_DNA"/>
</dbReference>
<proteinExistence type="predicted"/>
<evidence type="ECO:0000313" key="2">
    <source>
        <dbReference type="Proteomes" id="UP000602510"/>
    </source>
</evidence>
<protein>
    <recommendedName>
        <fullName evidence="3">RNase H type-1 domain-containing protein</fullName>
    </recommendedName>
</protein>
<evidence type="ECO:0000313" key="1">
    <source>
        <dbReference type="EMBL" id="KAF4043784.1"/>
    </source>
</evidence>
<accession>A0A833TI65</accession>
<dbReference type="Proteomes" id="UP000602510">
    <property type="component" value="Unassembled WGS sequence"/>
</dbReference>
<reference evidence="1" key="1">
    <citation type="submission" date="2020-04" db="EMBL/GenBank/DDBJ databases">
        <title>Hybrid Assembly of Korean Phytophthora infestans isolates.</title>
        <authorList>
            <person name="Prokchorchik M."/>
            <person name="Lee Y."/>
            <person name="Seo J."/>
            <person name="Cho J.-H."/>
            <person name="Park Y.-E."/>
            <person name="Jang D.-C."/>
            <person name="Im J.-S."/>
            <person name="Choi J.-G."/>
            <person name="Park H.-J."/>
            <person name="Lee G.-B."/>
            <person name="Lee Y.-G."/>
            <person name="Hong S.-Y."/>
            <person name="Cho K."/>
            <person name="Sohn K.H."/>
        </authorList>
    </citation>
    <scope>NUCLEOTIDE SEQUENCE</scope>
    <source>
        <strain evidence="1">KR_1_A1</strain>
    </source>
</reference>